<proteinExistence type="predicted"/>
<reference evidence="3" key="1">
    <citation type="journal article" date="2020" name="mSystems">
        <title>Genome- and Community-Level Interaction Insights into Carbon Utilization and Element Cycling Functions of Hydrothermarchaeota in Hydrothermal Sediment.</title>
        <authorList>
            <person name="Zhou Z."/>
            <person name="Liu Y."/>
            <person name="Xu W."/>
            <person name="Pan J."/>
            <person name="Luo Z.H."/>
            <person name="Li M."/>
        </authorList>
    </citation>
    <scope>NUCLEOTIDE SEQUENCE [LARGE SCALE GENOMIC DNA]</scope>
    <source>
        <strain evidence="3">SpSt-132</strain>
    </source>
</reference>
<feature type="signal peptide" evidence="2">
    <location>
        <begin position="1"/>
        <end position="22"/>
    </location>
</feature>
<dbReference type="Pfam" id="PF13432">
    <property type="entry name" value="TPR_16"/>
    <property type="match status" value="1"/>
</dbReference>
<gene>
    <name evidence="3" type="ORF">ENO47_09415</name>
</gene>
<dbReference type="PANTHER" id="PTHR12558">
    <property type="entry name" value="CELL DIVISION CYCLE 16,23,27"/>
    <property type="match status" value="1"/>
</dbReference>
<keyword evidence="2" id="KW-0732">Signal</keyword>
<dbReference type="AlphaFoldDB" id="A0A7C2VIT4"/>
<evidence type="ECO:0000256" key="2">
    <source>
        <dbReference type="SAM" id="SignalP"/>
    </source>
</evidence>
<evidence type="ECO:0000256" key="1">
    <source>
        <dbReference type="PROSITE-ProRule" id="PRU00339"/>
    </source>
</evidence>
<dbReference type="InterPro" id="IPR019734">
    <property type="entry name" value="TPR_rpt"/>
</dbReference>
<dbReference type="InterPro" id="IPR011990">
    <property type="entry name" value="TPR-like_helical_dom_sf"/>
</dbReference>
<dbReference type="EMBL" id="DSFP01000079">
    <property type="protein sequence ID" value="HEW46856.1"/>
    <property type="molecule type" value="Genomic_DNA"/>
</dbReference>
<dbReference type="SMART" id="SM00028">
    <property type="entry name" value="TPR"/>
    <property type="match status" value="2"/>
</dbReference>
<accession>A0A7C2VIT4</accession>
<organism evidence="3">
    <name type="scientific">Hydrogenobacter sp</name>
    <dbReference type="NCBI Taxonomy" id="2152829"/>
    <lineage>
        <taxon>Bacteria</taxon>
        <taxon>Pseudomonadati</taxon>
        <taxon>Aquificota</taxon>
        <taxon>Aquificia</taxon>
        <taxon>Aquificales</taxon>
        <taxon>Aquificaceae</taxon>
        <taxon>Hydrogenobacter</taxon>
    </lineage>
</organism>
<dbReference type="PROSITE" id="PS50005">
    <property type="entry name" value="TPR"/>
    <property type="match status" value="2"/>
</dbReference>
<evidence type="ECO:0000313" key="3">
    <source>
        <dbReference type="EMBL" id="HEW46856.1"/>
    </source>
</evidence>
<keyword evidence="1" id="KW-0802">TPR repeat</keyword>
<feature type="repeat" description="TPR" evidence="1">
    <location>
        <begin position="54"/>
        <end position="87"/>
    </location>
</feature>
<name>A0A7C2VIT4_9AQUI</name>
<sequence length="157" mass="17613">MKRLASTLFGSLLFVSATFGQSAIEECANYLTAGDYRRAILAGQRAVRMFPNSVEANFCLGASYLQVGELKLAVEYLKRAESLTSDKNHLSAIYNLLGQASYRMDDLDLALYYYSKKLAIDRELGKKEGEATALNNIAEIYRKKEITIKLLNIINRL</sequence>
<feature type="chain" id="PRO_5028272276" evidence="2">
    <location>
        <begin position="23"/>
        <end position="157"/>
    </location>
</feature>
<protein>
    <submittedName>
        <fullName evidence="3">Tetratricopeptide repeat protein</fullName>
    </submittedName>
</protein>
<dbReference type="PANTHER" id="PTHR12558:SF13">
    <property type="entry name" value="CELL DIVISION CYCLE PROTEIN 27 HOMOLOG"/>
    <property type="match status" value="1"/>
</dbReference>
<dbReference type="Gene3D" id="1.25.40.10">
    <property type="entry name" value="Tetratricopeptide repeat domain"/>
    <property type="match status" value="1"/>
</dbReference>
<comment type="caution">
    <text evidence="3">The sequence shown here is derived from an EMBL/GenBank/DDBJ whole genome shotgun (WGS) entry which is preliminary data.</text>
</comment>
<feature type="repeat" description="TPR" evidence="1">
    <location>
        <begin position="91"/>
        <end position="124"/>
    </location>
</feature>
<dbReference type="SUPFAM" id="SSF48452">
    <property type="entry name" value="TPR-like"/>
    <property type="match status" value="1"/>
</dbReference>